<dbReference type="GeneID" id="54480152"/>
<accession>A0A6A6VY45</accession>
<sequence length="78" mass="8921">MAGERRRPTMAWGIRKFASLARGGLFLAVCFFTWRFQDPLIWDSCPGRFVLDFPFVGDWHQGASLRRVSTGCTAKFGY</sequence>
<dbReference type="RefSeq" id="XP_033597624.1">
    <property type="nucleotide sequence ID" value="XM_033739098.1"/>
</dbReference>
<dbReference type="EMBL" id="ML996578">
    <property type="protein sequence ID" value="KAF2755173.1"/>
    <property type="molecule type" value="Genomic_DNA"/>
</dbReference>
<evidence type="ECO:0000313" key="2">
    <source>
        <dbReference type="Proteomes" id="UP000799437"/>
    </source>
</evidence>
<evidence type="ECO:0000313" key="1">
    <source>
        <dbReference type="EMBL" id="KAF2755173.1"/>
    </source>
</evidence>
<reference evidence="1" key="1">
    <citation type="journal article" date="2020" name="Stud. Mycol.">
        <title>101 Dothideomycetes genomes: a test case for predicting lifestyles and emergence of pathogens.</title>
        <authorList>
            <person name="Haridas S."/>
            <person name="Albert R."/>
            <person name="Binder M."/>
            <person name="Bloem J."/>
            <person name="Labutti K."/>
            <person name="Salamov A."/>
            <person name="Andreopoulos B."/>
            <person name="Baker S."/>
            <person name="Barry K."/>
            <person name="Bills G."/>
            <person name="Bluhm B."/>
            <person name="Cannon C."/>
            <person name="Castanera R."/>
            <person name="Culley D."/>
            <person name="Daum C."/>
            <person name="Ezra D."/>
            <person name="Gonzalez J."/>
            <person name="Henrissat B."/>
            <person name="Kuo A."/>
            <person name="Liang C."/>
            <person name="Lipzen A."/>
            <person name="Lutzoni F."/>
            <person name="Magnuson J."/>
            <person name="Mondo S."/>
            <person name="Nolan M."/>
            <person name="Ohm R."/>
            <person name="Pangilinan J."/>
            <person name="Park H.-J."/>
            <person name="Ramirez L."/>
            <person name="Alfaro M."/>
            <person name="Sun H."/>
            <person name="Tritt A."/>
            <person name="Yoshinaga Y."/>
            <person name="Zwiers L.-H."/>
            <person name="Turgeon B."/>
            <person name="Goodwin S."/>
            <person name="Spatafora J."/>
            <person name="Crous P."/>
            <person name="Grigoriev I."/>
        </authorList>
    </citation>
    <scope>NUCLEOTIDE SEQUENCE</scope>
    <source>
        <strain evidence="1">CBS 121739</strain>
    </source>
</reference>
<gene>
    <name evidence="1" type="ORF">EJ05DRAFT_124897</name>
</gene>
<dbReference type="AlphaFoldDB" id="A0A6A6VY45"/>
<dbReference type="Proteomes" id="UP000799437">
    <property type="component" value="Unassembled WGS sequence"/>
</dbReference>
<keyword evidence="2" id="KW-1185">Reference proteome</keyword>
<protein>
    <submittedName>
        <fullName evidence="1">Uncharacterized protein</fullName>
    </submittedName>
</protein>
<proteinExistence type="predicted"/>
<organism evidence="1 2">
    <name type="scientific">Pseudovirgaria hyperparasitica</name>
    <dbReference type="NCBI Taxonomy" id="470096"/>
    <lineage>
        <taxon>Eukaryota</taxon>
        <taxon>Fungi</taxon>
        <taxon>Dikarya</taxon>
        <taxon>Ascomycota</taxon>
        <taxon>Pezizomycotina</taxon>
        <taxon>Dothideomycetes</taxon>
        <taxon>Dothideomycetes incertae sedis</taxon>
        <taxon>Acrospermales</taxon>
        <taxon>Acrospermaceae</taxon>
        <taxon>Pseudovirgaria</taxon>
    </lineage>
</organism>
<name>A0A6A6VY45_9PEZI</name>